<protein>
    <submittedName>
        <fullName evidence="5">Methyl-accepting chemotaxis protein</fullName>
    </submittedName>
</protein>
<dbReference type="PANTHER" id="PTHR32089:SF112">
    <property type="entry name" value="LYSOZYME-LIKE PROTEIN-RELATED"/>
    <property type="match status" value="1"/>
</dbReference>
<reference evidence="5 6" key="1">
    <citation type="journal article" date="2017" name="Syst. Appl. Microbiol.">
        <title>Lebetimonas natsushimae sp. nov., a novel strictly anaerobic, moderately thermophilic chemoautotroph isolated from a deep-sea hydrothermal vent polychaete nest in the Mid-Okinawa Trough.</title>
        <authorList>
            <person name="Nagata R."/>
            <person name="Takaki Y."/>
            <person name="Tame A."/>
            <person name="Nunoura T."/>
            <person name="Muto H."/>
            <person name="Mino S."/>
            <person name="Sawayama S."/>
            <person name="Takai K."/>
            <person name="Nakagawa S."/>
        </authorList>
    </citation>
    <scope>NUCLEOTIDE SEQUENCE [LARGE SCALE GENOMIC DNA]</scope>
    <source>
        <strain evidence="5 6">HS1857</strain>
    </source>
</reference>
<dbReference type="PANTHER" id="PTHR32089">
    <property type="entry name" value="METHYL-ACCEPTING CHEMOTAXIS PROTEIN MCPB"/>
    <property type="match status" value="1"/>
</dbReference>
<name>A0A292YEH7_9BACT</name>
<organism evidence="5 6">
    <name type="scientific">Lebetimonas natsushimae</name>
    <dbReference type="NCBI Taxonomy" id="1936991"/>
    <lineage>
        <taxon>Bacteria</taxon>
        <taxon>Pseudomonadati</taxon>
        <taxon>Campylobacterota</taxon>
        <taxon>Epsilonproteobacteria</taxon>
        <taxon>Nautiliales</taxon>
        <taxon>Nautiliaceae</taxon>
        <taxon>Lebetimonas</taxon>
    </lineage>
</organism>
<keyword evidence="6" id="KW-1185">Reference proteome</keyword>
<keyword evidence="3" id="KW-0175">Coiled coil</keyword>
<dbReference type="GO" id="GO:0016020">
    <property type="term" value="C:membrane"/>
    <property type="evidence" value="ECO:0007669"/>
    <property type="project" value="InterPro"/>
</dbReference>
<comment type="caution">
    <text evidence="5">The sequence shown here is derived from an EMBL/GenBank/DDBJ whole genome shotgun (WGS) entry which is preliminary data.</text>
</comment>
<evidence type="ECO:0000256" key="2">
    <source>
        <dbReference type="PROSITE-ProRule" id="PRU00284"/>
    </source>
</evidence>
<dbReference type="EMBL" id="BDME01000006">
    <property type="protein sequence ID" value="GAX88247.1"/>
    <property type="molecule type" value="Genomic_DNA"/>
</dbReference>
<gene>
    <name evidence="5" type="ORF">LNAT_P1542</name>
</gene>
<feature type="coiled-coil region" evidence="3">
    <location>
        <begin position="83"/>
        <end position="110"/>
    </location>
</feature>
<dbReference type="Pfam" id="PF00015">
    <property type="entry name" value="MCPsignal"/>
    <property type="match status" value="1"/>
</dbReference>
<accession>A0A292YEH7</accession>
<dbReference type="OrthoDB" id="9765776at2"/>
<dbReference type="SMART" id="SM00283">
    <property type="entry name" value="MA"/>
    <property type="match status" value="1"/>
</dbReference>
<evidence type="ECO:0000313" key="5">
    <source>
        <dbReference type="EMBL" id="GAX88247.1"/>
    </source>
</evidence>
<dbReference type="GO" id="GO:0007165">
    <property type="term" value="P:signal transduction"/>
    <property type="evidence" value="ECO:0007669"/>
    <property type="project" value="UniProtKB-KW"/>
</dbReference>
<sequence length="360" mass="41587">MFCNSYKGKINILEKEKNELLKEIEKLEKENQNLKQEIENLKLQKNSFQKDKNKLKIIYDMIAYNENNMEEIASNADDNIQRIIEMVKTNEEVKEEIQELKNVFDKFLNEIEYLINFAANAKENISHLNDSVSNIAEVINLIKEIADQTNLLALNAAIEAARAGEHGRGFAVVADEVRKLAERTQKATTEVEVNINLLKQNSSVMTEEGTKLDNIIDMMQGFMNDFKEGFEKLYEIDLKNYEEFKDLSNALTALAQKINNLLYKIKNYKEKLFGKSNFTSNTGEHGFNNWYEGAGKESFENTKAYKEIPSSQKAFEQNMQDVMKGSMTNAFDEFAKAEKETKRMYKMLDDMVAEKNKTNK</sequence>
<feature type="domain" description="Methyl-accepting transducer" evidence="4">
    <location>
        <begin position="68"/>
        <end position="203"/>
    </location>
</feature>
<dbReference type="Proteomes" id="UP000217944">
    <property type="component" value="Unassembled WGS sequence"/>
</dbReference>
<dbReference type="AlphaFoldDB" id="A0A292YEH7"/>
<dbReference type="PROSITE" id="PS50111">
    <property type="entry name" value="CHEMOTAXIS_TRANSDUC_2"/>
    <property type="match status" value="1"/>
</dbReference>
<keyword evidence="1 2" id="KW-0807">Transducer</keyword>
<evidence type="ECO:0000256" key="1">
    <source>
        <dbReference type="ARBA" id="ARBA00023224"/>
    </source>
</evidence>
<proteinExistence type="predicted"/>
<evidence type="ECO:0000259" key="4">
    <source>
        <dbReference type="PROSITE" id="PS50111"/>
    </source>
</evidence>
<dbReference type="SUPFAM" id="SSF58104">
    <property type="entry name" value="Methyl-accepting chemotaxis protein (MCP) signaling domain"/>
    <property type="match status" value="1"/>
</dbReference>
<evidence type="ECO:0000313" key="6">
    <source>
        <dbReference type="Proteomes" id="UP000217944"/>
    </source>
</evidence>
<feature type="coiled-coil region" evidence="3">
    <location>
        <begin position="3"/>
        <end position="58"/>
    </location>
</feature>
<dbReference type="InterPro" id="IPR004089">
    <property type="entry name" value="MCPsignal_dom"/>
</dbReference>
<evidence type="ECO:0000256" key="3">
    <source>
        <dbReference type="SAM" id="Coils"/>
    </source>
</evidence>
<dbReference type="Gene3D" id="1.10.287.950">
    <property type="entry name" value="Methyl-accepting chemotaxis protein"/>
    <property type="match status" value="1"/>
</dbReference>